<protein>
    <recommendedName>
        <fullName evidence="4">DUF4468 domain-containing protein</fullName>
    </recommendedName>
</protein>
<evidence type="ECO:0000256" key="1">
    <source>
        <dbReference type="SAM" id="SignalP"/>
    </source>
</evidence>
<name>A0A1G8X9B2_9GAMM</name>
<proteinExistence type="predicted"/>
<organism evidence="2 3">
    <name type="scientific">Microbulbifer yueqingensis</name>
    <dbReference type="NCBI Taxonomy" id="658219"/>
    <lineage>
        <taxon>Bacteria</taxon>
        <taxon>Pseudomonadati</taxon>
        <taxon>Pseudomonadota</taxon>
        <taxon>Gammaproteobacteria</taxon>
        <taxon>Cellvibrionales</taxon>
        <taxon>Microbulbiferaceae</taxon>
        <taxon>Microbulbifer</taxon>
    </lineage>
</organism>
<keyword evidence="1" id="KW-0732">Signal</keyword>
<evidence type="ECO:0008006" key="4">
    <source>
        <dbReference type="Google" id="ProtNLM"/>
    </source>
</evidence>
<dbReference type="AlphaFoldDB" id="A0A1G8X9B2"/>
<dbReference type="EMBL" id="FNFH01000002">
    <property type="protein sequence ID" value="SDJ87051.1"/>
    <property type="molecule type" value="Genomic_DNA"/>
</dbReference>
<dbReference type="Proteomes" id="UP000199305">
    <property type="component" value="Unassembled WGS sequence"/>
</dbReference>
<sequence length="192" mass="21475">MNRYLLSFLLFCSELAIANSEAVYSTSETKALELALDVVEGEVLAETVFSPSIGNACFSYVYQLRVEKSYKGLISESEVISVGLNIKSFPVEPGQKQLILVMQMPENYYDFCRAGEAARYENMKVTLGYLVGLFEIFSDVNGVEKYSAVSCEDDMPILFEASAERMERVEAGCREVVGSYEVLKQKIISELE</sequence>
<feature type="signal peptide" evidence="1">
    <location>
        <begin position="1"/>
        <end position="18"/>
    </location>
</feature>
<dbReference type="RefSeq" id="WP_091509443.1">
    <property type="nucleotide sequence ID" value="NZ_FNFH01000002.1"/>
</dbReference>
<accession>A0A1G8X9B2</accession>
<reference evidence="3" key="1">
    <citation type="submission" date="2016-10" db="EMBL/GenBank/DDBJ databases">
        <authorList>
            <person name="Varghese N."/>
            <person name="Submissions S."/>
        </authorList>
    </citation>
    <scope>NUCLEOTIDE SEQUENCE [LARGE SCALE GENOMIC DNA]</scope>
    <source>
        <strain evidence="3">CGMCC 1.10658</strain>
    </source>
</reference>
<keyword evidence="3" id="KW-1185">Reference proteome</keyword>
<gene>
    <name evidence="2" type="ORF">SAMN05216212_1010</name>
</gene>
<feature type="chain" id="PRO_5011444031" description="DUF4468 domain-containing protein" evidence="1">
    <location>
        <begin position="19"/>
        <end position="192"/>
    </location>
</feature>
<dbReference type="STRING" id="658219.SAMN05216212_1010"/>
<evidence type="ECO:0000313" key="3">
    <source>
        <dbReference type="Proteomes" id="UP000199305"/>
    </source>
</evidence>
<evidence type="ECO:0000313" key="2">
    <source>
        <dbReference type="EMBL" id="SDJ87051.1"/>
    </source>
</evidence>